<dbReference type="Pfam" id="PF09614">
    <property type="entry name" value="Cas_Csy2"/>
    <property type="match status" value="1"/>
</dbReference>
<sequence>MEGFEYETLVVLLNMTLKRDLVHNLFDVRLARQLLFDKNHLAHCVNAVRWLHTHNLKYPDSRVRGQRLIICSPAVIPGIVSSADLPQEMGWANNGADINFARLFCSFFRHNGSITCLAKLLTEGCSGIVKALERLGTSTDDICLLRVAIANNISESVIPSDVSIYSRQLRGFLQGKDVAITPVVSHALMARLQQLIYQQRKPHIIIRHDHPASMGNLVASTGGNIAVMYYPPLVSVHKERSFIHSRVGLLQEREHLFDNNVLREKELFNALQNLVSHNGGSQRQIRQQRLSALRYLRYQLVIWLKPVIECIDALEENREDILSLPESIEKKVLTQSVNRLDELSSELAGHFHLSLQHHPLFRRFAFHSELVVSVESQLKWILKNISRSDPDTPITQSCREFYLHLSGLNIYDASAMSNPYLCGIPSLTALAGFCHDYERRVSALMEQKVCFTEVAWYIGHYNLISGRQLPAAMIPERKNTISSLRRPGITDEKCCDMGIELVIKLQFPEECKLPESGLLYAASPSRFAGGVLHPPSFSGEKSWCQLYSDQDALYSVLSRLPGSGCWIYPVRTTITTLEEMFTELSSDYRLRPVSSGFILLEEMQYRAGSLASQHVYAESALGLARCHNPIEIRLAGKKNFYNQGFWPLDYEDRTIIT</sequence>
<proteinExistence type="predicted"/>
<evidence type="ECO:0000313" key="1">
    <source>
        <dbReference type="EMBL" id="PXW39608.1"/>
    </source>
</evidence>
<dbReference type="AlphaFoldDB" id="A0A318FE09"/>
<protein>
    <submittedName>
        <fullName evidence="1">CRISPR-associated protein Csy2</fullName>
    </submittedName>
</protein>
<dbReference type="InterPro" id="IPR013398">
    <property type="entry name" value="CRISPR-assoc_prot_Csy2"/>
</dbReference>
<dbReference type="Proteomes" id="UP000247485">
    <property type="component" value="Unassembled WGS sequence"/>
</dbReference>
<accession>A0A318FE09</accession>
<name>A0A318FE09_KLEOX</name>
<dbReference type="EMBL" id="QJJG01000019">
    <property type="protein sequence ID" value="PXW39608.1"/>
    <property type="molecule type" value="Genomic_DNA"/>
</dbReference>
<comment type="caution">
    <text evidence="1">The sequence shown here is derived from an EMBL/GenBank/DDBJ whole genome shotgun (WGS) entry which is preliminary data.</text>
</comment>
<gene>
    <name evidence="1" type="ORF">DET57_11993</name>
</gene>
<evidence type="ECO:0000313" key="2">
    <source>
        <dbReference type="Proteomes" id="UP000247485"/>
    </source>
</evidence>
<organism evidence="1 2">
    <name type="scientific">Klebsiella oxytoca</name>
    <dbReference type="NCBI Taxonomy" id="571"/>
    <lineage>
        <taxon>Bacteria</taxon>
        <taxon>Pseudomonadati</taxon>
        <taxon>Pseudomonadota</taxon>
        <taxon>Gammaproteobacteria</taxon>
        <taxon>Enterobacterales</taxon>
        <taxon>Enterobacteriaceae</taxon>
        <taxon>Klebsiella/Raoultella group</taxon>
        <taxon>Klebsiella</taxon>
    </lineage>
</organism>
<reference evidence="1 2" key="1">
    <citation type="submission" date="2018-05" db="EMBL/GenBank/DDBJ databases">
        <title>Freshwater and sediment microbial communities from various areas in North America, analyzing microbe dynamics in response to fracking.</title>
        <authorList>
            <person name="Lamendella R."/>
        </authorList>
    </citation>
    <scope>NUCLEOTIDE SEQUENCE [LARGE SCALE GENOMIC DNA]</scope>
    <source>
        <strain evidence="1 2">67</strain>
    </source>
</reference>